<dbReference type="Proteomes" id="UP000276886">
    <property type="component" value="Unassembled WGS sequence"/>
</dbReference>
<evidence type="ECO:0000313" key="3">
    <source>
        <dbReference type="Proteomes" id="UP000276886"/>
    </source>
</evidence>
<keyword evidence="1" id="KW-0233">DNA recombination</keyword>
<evidence type="ECO:0000256" key="1">
    <source>
        <dbReference type="ARBA" id="ARBA00023172"/>
    </source>
</evidence>
<proteinExistence type="predicted"/>
<dbReference type="GO" id="GO:0003677">
    <property type="term" value="F:DNA binding"/>
    <property type="evidence" value="ECO:0007669"/>
    <property type="project" value="InterPro"/>
</dbReference>
<dbReference type="AlphaFoldDB" id="A0A3M3UG77"/>
<organism evidence="2 3">
    <name type="scientific">Pseudomonas syringae pv. pisi</name>
    <dbReference type="NCBI Taxonomy" id="59510"/>
    <lineage>
        <taxon>Bacteria</taxon>
        <taxon>Pseudomonadati</taxon>
        <taxon>Pseudomonadota</taxon>
        <taxon>Gammaproteobacteria</taxon>
        <taxon>Pseudomonadales</taxon>
        <taxon>Pseudomonadaceae</taxon>
        <taxon>Pseudomonas</taxon>
        <taxon>Pseudomonas syringae</taxon>
    </lineage>
</organism>
<dbReference type="GO" id="GO:0006310">
    <property type="term" value="P:DNA recombination"/>
    <property type="evidence" value="ECO:0007669"/>
    <property type="project" value="UniProtKB-KW"/>
</dbReference>
<dbReference type="SUPFAM" id="SSF56349">
    <property type="entry name" value="DNA breaking-rejoining enzymes"/>
    <property type="match status" value="1"/>
</dbReference>
<dbReference type="GO" id="GO:0015074">
    <property type="term" value="P:DNA integration"/>
    <property type="evidence" value="ECO:0007669"/>
    <property type="project" value="InterPro"/>
</dbReference>
<evidence type="ECO:0000313" key="2">
    <source>
        <dbReference type="EMBL" id="RMO32231.1"/>
    </source>
</evidence>
<comment type="caution">
    <text evidence="2">The sequence shown here is derived from an EMBL/GenBank/DDBJ whole genome shotgun (WGS) entry which is preliminary data.</text>
</comment>
<dbReference type="InterPro" id="IPR011010">
    <property type="entry name" value="DNA_brk_join_enz"/>
</dbReference>
<name>A0A3M3UG77_PSESJ</name>
<dbReference type="Gene3D" id="1.10.443.10">
    <property type="entry name" value="Intergrase catalytic core"/>
    <property type="match status" value="1"/>
</dbReference>
<accession>A0A3M3UG77</accession>
<protein>
    <submittedName>
        <fullName evidence="2">Uncharacterized protein</fullName>
    </submittedName>
</protein>
<dbReference type="EMBL" id="RBPQ01000041">
    <property type="protein sequence ID" value="RMO32231.1"/>
    <property type="molecule type" value="Genomic_DNA"/>
</dbReference>
<reference evidence="2 3" key="1">
    <citation type="submission" date="2018-08" db="EMBL/GenBank/DDBJ databases">
        <title>Recombination of ecologically and evolutionarily significant loci maintains genetic cohesion in the Pseudomonas syringae species complex.</title>
        <authorList>
            <person name="Dillon M."/>
            <person name="Thakur S."/>
            <person name="Almeida R.N.D."/>
            <person name="Weir B.S."/>
            <person name="Guttman D.S."/>
        </authorList>
    </citation>
    <scope>NUCLEOTIDE SEQUENCE [LARGE SCALE GENOMIC DNA]</scope>
    <source>
        <strain evidence="2 3">ICMP 2788</strain>
    </source>
</reference>
<gene>
    <name evidence="2" type="ORF">ALQ44_00644</name>
</gene>
<dbReference type="InterPro" id="IPR013762">
    <property type="entry name" value="Integrase-like_cat_sf"/>
</dbReference>
<sequence length="368" mass="40679">MHFYNCQSAADNLTYWRFDMRLSICAADLKAGHGFKRVAKRLQKYWPSAQPISLSAAQQILSRGLGYRDLHDLERSVQIIDPDTPKVSAAEVREGISKSVAEFCQSSKVSDIDDAEIERLVALLPLQEFGVFQISMRGSLSPSASSGGLGIAHTDNQPAAKYRADEADIDKPRKEGRRLGRVATPTVKPPLIDESGFTSIWEAVTRAGSLRDQCLIAALFEGVRTSELLSTTPGDILRKNGEEVLRVPISKSLGELAYVATRLRFPGLYNKYISEAKLSKDGYLFPSSKDAVRPMSSYEVSGAVVPYLRRALIDPSQATISNLRRSAITRRARSRSLETVARLVQLTGHSSSNLLDFYVAQVEEDRKL</sequence>